<accession>A0AAV1UTP4</accession>
<organism evidence="9 10">
    <name type="scientific">Peronospora matthiolae</name>
    <dbReference type="NCBI Taxonomy" id="2874970"/>
    <lineage>
        <taxon>Eukaryota</taxon>
        <taxon>Sar</taxon>
        <taxon>Stramenopiles</taxon>
        <taxon>Oomycota</taxon>
        <taxon>Peronosporomycetes</taxon>
        <taxon>Peronosporales</taxon>
        <taxon>Peronosporaceae</taxon>
        <taxon>Peronospora</taxon>
    </lineage>
</organism>
<comment type="function">
    <text evidence="6">Component of the Mediator complex, a coactivator involved in the regulated transcription of nearly all RNA polymerase II-dependent genes. Mediator functions as a bridge to convey information from gene-specific regulatory proteins to the basal RNA polymerase II transcription machinery. Mediator is recruited to promoters by direct interactions with regulatory proteins and serves as a scaffold for the assembly of a functional preinitiation complex with RNA polymerase II and the general transcription factors.</text>
</comment>
<evidence type="ECO:0000256" key="1">
    <source>
        <dbReference type="ARBA" id="ARBA00004123"/>
    </source>
</evidence>
<evidence type="ECO:0000256" key="4">
    <source>
        <dbReference type="ARBA" id="ARBA00023163"/>
    </source>
</evidence>
<reference evidence="9" key="1">
    <citation type="submission" date="2024-01" db="EMBL/GenBank/DDBJ databases">
        <authorList>
            <person name="Webb A."/>
        </authorList>
    </citation>
    <scope>NUCLEOTIDE SEQUENCE</scope>
    <source>
        <strain evidence="9">Pm1</strain>
    </source>
</reference>
<keyword evidence="4 6" id="KW-0804">Transcription</keyword>
<comment type="caution">
    <text evidence="9">The sequence shown here is derived from an EMBL/GenBank/DDBJ whole genome shotgun (WGS) entry which is preliminary data.</text>
</comment>
<keyword evidence="2 6" id="KW-0805">Transcription regulation</keyword>
<keyword evidence="5 6" id="KW-0539">Nucleus</keyword>
<sequence length="149" mass="16700">MNANGVKEELPTMQPGEDDNADMTDADDVDSGIVTLDKVSLLQESVDKMALSMFNALRLLPASTGDDATNQIGTLANDVLKMVQETDVLIDDLPGLDKTEAEQMETMRRLQMQSEEEAQTLRQVAEEAERWMDRARDSLRVISETRLRR</sequence>
<dbReference type="Proteomes" id="UP001162060">
    <property type="component" value="Unassembled WGS sequence"/>
</dbReference>
<evidence type="ECO:0000256" key="3">
    <source>
        <dbReference type="ARBA" id="ARBA00023159"/>
    </source>
</evidence>
<proteinExistence type="inferred from homology"/>
<evidence type="ECO:0000256" key="7">
    <source>
        <dbReference type="SAM" id="Coils"/>
    </source>
</evidence>
<dbReference type="PANTHER" id="PTHR13381:SF0">
    <property type="entry name" value="MEDIATOR OF RNA POLYMERASE II TRANSCRIPTION SUBUNIT 21"/>
    <property type="match status" value="1"/>
</dbReference>
<dbReference type="GO" id="GO:0006357">
    <property type="term" value="P:regulation of transcription by RNA polymerase II"/>
    <property type="evidence" value="ECO:0007669"/>
    <property type="project" value="TreeGrafter"/>
</dbReference>
<dbReference type="PANTHER" id="PTHR13381">
    <property type="entry name" value="RNA POLYMERASE II HOLOENZYME COMPONENT SRB7"/>
    <property type="match status" value="1"/>
</dbReference>
<evidence type="ECO:0000256" key="8">
    <source>
        <dbReference type="SAM" id="MobiDB-lite"/>
    </source>
</evidence>
<name>A0AAV1UTP4_9STRA</name>
<dbReference type="GO" id="GO:0016592">
    <property type="term" value="C:mediator complex"/>
    <property type="evidence" value="ECO:0007669"/>
    <property type="project" value="UniProtKB-UniRule"/>
</dbReference>
<dbReference type="EMBL" id="CAKLBY020000229">
    <property type="protein sequence ID" value="CAK7938179.1"/>
    <property type="molecule type" value="Genomic_DNA"/>
</dbReference>
<dbReference type="GO" id="GO:0003712">
    <property type="term" value="F:transcription coregulator activity"/>
    <property type="evidence" value="ECO:0007669"/>
    <property type="project" value="TreeGrafter"/>
</dbReference>
<comment type="subcellular location">
    <subcellularLocation>
        <location evidence="1 6">Nucleus</location>
    </subcellularLocation>
</comment>
<feature type="coiled-coil region" evidence="7">
    <location>
        <begin position="96"/>
        <end position="127"/>
    </location>
</feature>
<evidence type="ECO:0000256" key="2">
    <source>
        <dbReference type="ARBA" id="ARBA00023015"/>
    </source>
</evidence>
<evidence type="ECO:0000313" key="10">
    <source>
        <dbReference type="Proteomes" id="UP001162060"/>
    </source>
</evidence>
<comment type="similarity">
    <text evidence="6">Belongs to the Mediator complex subunit 21 family.</text>
</comment>
<feature type="region of interest" description="Disordered" evidence="8">
    <location>
        <begin position="1"/>
        <end position="28"/>
    </location>
</feature>
<dbReference type="Pfam" id="PF11221">
    <property type="entry name" value="Med21"/>
    <property type="match status" value="1"/>
</dbReference>
<evidence type="ECO:0000313" key="9">
    <source>
        <dbReference type="EMBL" id="CAK7938179.1"/>
    </source>
</evidence>
<keyword evidence="7" id="KW-0175">Coiled coil</keyword>
<keyword evidence="3 6" id="KW-0010">Activator</keyword>
<dbReference type="InterPro" id="IPR021384">
    <property type="entry name" value="Mediator_Med21"/>
</dbReference>
<dbReference type="SUPFAM" id="SSF140718">
    <property type="entry name" value="Mediator hinge subcomplex-like"/>
    <property type="match status" value="1"/>
</dbReference>
<dbReference type="AlphaFoldDB" id="A0AAV1UTP4"/>
<dbReference type="InterPro" id="IPR037212">
    <property type="entry name" value="Med7/Med21-like"/>
</dbReference>
<feature type="compositionally biased region" description="Basic and acidic residues" evidence="8">
    <location>
        <begin position="1"/>
        <end position="10"/>
    </location>
</feature>
<evidence type="ECO:0000256" key="6">
    <source>
        <dbReference type="RuleBase" id="RU366036"/>
    </source>
</evidence>
<protein>
    <recommendedName>
        <fullName evidence="6">Mediator of RNA polymerase II transcription subunit 21</fullName>
    </recommendedName>
</protein>
<feature type="compositionally biased region" description="Acidic residues" evidence="8">
    <location>
        <begin position="16"/>
        <end position="28"/>
    </location>
</feature>
<gene>
    <name evidence="9" type="ORF">PM001_LOCUS23329</name>
</gene>
<dbReference type="Gene3D" id="6.10.280.10">
    <property type="entry name" value="Mediator complex, subunit Med21"/>
    <property type="match status" value="1"/>
</dbReference>
<evidence type="ECO:0000256" key="5">
    <source>
        <dbReference type="ARBA" id="ARBA00023242"/>
    </source>
</evidence>
<comment type="subunit">
    <text evidence="6">Component of the Mediator complex.</text>
</comment>